<gene>
    <name evidence="1" type="ORF">CHS0354_036230</name>
</gene>
<name>A0AAE0SWF9_9BIVA</name>
<reference evidence="1" key="2">
    <citation type="journal article" date="2021" name="Genome Biol. Evol.">
        <title>Developing a high-quality reference genome for a parasitic bivalve with doubly uniparental inheritance (Bivalvia: Unionida).</title>
        <authorList>
            <person name="Smith C.H."/>
        </authorList>
    </citation>
    <scope>NUCLEOTIDE SEQUENCE</scope>
    <source>
        <strain evidence="1">CHS0354</strain>
        <tissue evidence="1">Mantle</tissue>
    </source>
</reference>
<dbReference type="Proteomes" id="UP001195483">
    <property type="component" value="Unassembled WGS sequence"/>
</dbReference>
<protein>
    <submittedName>
        <fullName evidence="1">Uncharacterized protein</fullName>
    </submittedName>
</protein>
<accession>A0AAE0SWF9</accession>
<proteinExistence type="predicted"/>
<dbReference type="EMBL" id="JAEAOA010002123">
    <property type="protein sequence ID" value="KAK3598915.1"/>
    <property type="molecule type" value="Genomic_DNA"/>
</dbReference>
<evidence type="ECO:0000313" key="1">
    <source>
        <dbReference type="EMBL" id="KAK3598915.1"/>
    </source>
</evidence>
<organism evidence="1 2">
    <name type="scientific">Potamilus streckersoni</name>
    <dbReference type="NCBI Taxonomy" id="2493646"/>
    <lineage>
        <taxon>Eukaryota</taxon>
        <taxon>Metazoa</taxon>
        <taxon>Spiralia</taxon>
        <taxon>Lophotrochozoa</taxon>
        <taxon>Mollusca</taxon>
        <taxon>Bivalvia</taxon>
        <taxon>Autobranchia</taxon>
        <taxon>Heteroconchia</taxon>
        <taxon>Palaeoheterodonta</taxon>
        <taxon>Unionida</taxon>
        <taxon>Unionoidea</taxon>
        <taxon>Unionidae</taxon>
        <taxon>Ambleminae</taxon>
        <taxon>Lampsilini</taxon>
        <taxon>Potamilus</taxon>
    </lineage>
</organism>
<dbReference type="AlphaFoldDB" id="A0AAE0SWF9"/>
<sequence>MPINQSTYNSPNQITYWPSCLPDAHVTYQLTSLYSPQDLSIMLSVDQLTFYTPMLEVTAILLYSSPHDLNQPAYILHMTNQTTFIPFMPNKLNNQTFNMPMQDIFQTYLLLAHTRPRPNYHSHLTYWPTYRPDNHARPISQHNIHI</sequence>
<comment type="caution">
    <text evidence="1">The sequence shown here is derived from an EMBL/GenBank/DDBJ whole genome shotgun (WGS) entry which is preliminary data.</text>
</comment>
<evidence type="ECO:0000313" key="2">
    <source>
        <dbReference type="Proteomes" id="UP001195483"/>
    </source>
</evidence>
<reference evidence="1" key="1">
    <citation type="journal article" date="2021" name="Genome Biol. Evol.">
        <title>A High-Quality Reference Genome for a Parasitic Bivalve with Doubly Uniparental Inheritance (Bivalvia: Unionida).</title>
        <authorList>
            <person name="Smith C.H."/>
        </authorList>
    </citation>
    <scope>NUCLEOTIDE SEQUENCE</scope>
    <source>
        <strain evidence="1">CHS0354</strain>
    </source>
</reference>
<reference evidence="1" key="3">
    <citation type="submission" date="2023-05" db="EMBL/GenBank/DDBJ databases">
        <authorList>
            <person name="Smith C.H."/>
        </authorList>
    </citation>
    <scope>NUCLEOTIDE SEQUENCE</scope>
    <source>
        <strain evidence="1">CHS0354</strain>
        <tissue evidence="1">Mantle</tissue>
    </source>
</reference>
<keyword evidence="2" id="KW-1185">Reference proteome</keyword>